<sequence>MATKTAFLLAEAFGNNSLLAQQLLLYQLGLANRSLADSKILCCYRVSGCSTSCNGHGQEPFGDPR</sequence>
<dbReference type="Gramene" id="ERM93482">
    <property type="protein sequence ID" value="ERM93482"/>
    <property type="gene ID" value="AMTR_s03210p00000790"/>
</dbReference>
<protein>
    <submittedName>
        <fullName evidence="1">Uncharacterized protein</fullName>
    </submittedName>
</protein>
<dbReference type="AlphaFoldDB" id="U5CUL4"/>
<proteinExistence type="predicted"/>
<dbReference type="Proteomes" id="UP000017836">
    <property type="component" value="Unassembled WGS sequence"/>
</dbReference>
<gene>
    <name evidence="1" type="ORF">AMTR_s03210p00000790</name>
</gene>
<organism evidence="1 2">
    <name type="scientific">Amborella trichopoda</name>
    <dbReference type="NCBI Taxonomy" id="13333"/>
    <lineage>
        <taxon>Eukaryota</taxon>
        <taxon>Viridiplantae</taxon>
        <taxon>Streptophyta</taxon>
        <taxon>Embryophyta</taxon>
        <taxon>Tracheophyta</taxon>
        <taxon>Spermatophyta</taxon>
        <taxon>Magnoliopsida</taxon>
        <taxon>Amborellales</taxon>
        <taxon>Amborellaceae</taxon>
        <taxon>Amborella</taxon>
    </lineage>
</organism>
<name>U5CUL4_AMBTC</name>
<keyword evidence="2" id="KW-1185">Reference proteome</keyword>
<dbReference type="EMBL" id="KI397656">
    <property type="protein sequence ID" value="ERM93482.1"/>
    <property type="molecule type" value="Genomic_DNA"/>
</dbReference>
<evidence type="ECO:0000313" key="1">
    <source>
        <dbReference type="EMBL" id="ERM93482.1"/>
    </source>
</evidence>
<dbReference type="HOGENOM" id="CLU_2852684_0_0_1"/>
<accession>U5CUL4</accession>
<evidence type="ECO:0000313" key="2">
    <source>
        <dbReference type="Proteomes" id="UP000017836"/>
    </source>
</evidence>
<reference evidence="2" key="1">
    <citation type="journal article" date="2013" name="Science">
        <title>The Amborella genome and the evolution of flowering plants.</title>
        <authorList>
            <consortium name="Amborella Genome Project"/>
        </authorList>
    </citation>
    <scope>NUCLEOTIDE SEQUENCE [LARGE SCALE GENOMIC DNA]</scope>
</reference>